<reference evidence="1" key="1">
    <citation type="submission" date="2023-03" db="EMBL/GenBank/DDBJ databases">
        <title>Massive genome expansion in bonnet fungi (Mycena s.s.) driven by repeated elements and novel gene families across ecological guilds.</title>
        <authorList>
            <consortium name="Lawrence Berkeley National Laboratory"/>
            <person name="Harder C.B."/>
            <person name="Miyauchi S."/>
            <person name="Viragh M."/>
            <person name="Kuo A."/>
            <person name="Thoen E."/>
            <person name="Andreopoulos B."/>
            <person name="Lu D."/>
            <person name="Skrede I."/>
            <person name="Drula E."/>
            <person name="Henrissat B."/>
            <person name="Morin E."/>
            <person name="Kohler A."/>
            <person name="Barry K."/>
            <person name="LaButti K."/>
            <person name="Morin E."/>
            <person name="Salamov A."/>
            <person name="Lipzen A."/>
            <person name="Mereny Z."/>
            <person name="Hegedus B."/>
            <person name="Baldrian P."/>
            <person name="Stursova M."/>
            <person name="Weitz H."/>
            <person name="Taylor A."/>
            <person name="Grigoriev I.V."/>
            <person name="Nagy L.G."/>
            <person name="Martin F."/>
            <person name="Kauserud H."/>
        </authorList>
    </citation>
    <scope>NUCLEOTIDE SEQUENCE</scope>
    <source>
        <strain evidence="1">CBHHK002</strain>
    </source>
</reference>
<comment type="caution">
    <text evidence="1">The sequence shown here is derived from an EMBL/GenBank/DDBJ whole genome shotgun (WGS) entry which is preliminary data.</text>
</comment>
<dbReference type="AlphaFoldDB" id="A0AAD6Z7S4"/>
<evidence type="ECO:0000313" key="1">
    <source>
        <dbReference type="EMBL" id="KAJ7310809.1"/>
    </source>
</evidence>
<sequence length="428" mass="47392">MAELAVEHPPIQDLRLRTAPSEDTYSHSASEHLRSIADNTDSFTISVPHRATCWLCERDCGRILDRDAYSTPDPFTAFPFRRKSEVQDTVCNSFCTIQRAAPSEHILLRLGSISRYASALRRRRVPNACSPLTVRVYGHLPLPAALLDAPAPALTATSKPRILLSLGGKTVNAGRSLSQVERICPSQRLQRAYWGTASVSKDQRLAMFSPSFPLARAPPSLQERALNGLAYICSQSQYRTSFTVRAWEPLGIGLSNHSQRREMYRTKELVSRRRAGIGLITRLRAAARRTQFLRCNLAATLSKAQSRAASSIDAGGLLIVLPHKDVRYFATSTRYMNALAPPFPPPVPNSITRRSKRLVLATLHAMLGVSASRPLALTLLDASTPMSRERRIHRAVAVAVARRRTTARCILEARTLGSRSVRLGKSRI</sequence>
<organism evidence="1 2">
    <name type="scientific">Mycena albidolilacea</name>
    <dbReference type="NCBI Taxonomy" id="1033008"/>
    <lineage>
        <taxon>Eukaryota</taxon>
        <taxon>Fungi</taxon>
        <taxon>Dikarya</taxon>
        <taxon>Basidiomycota</taxon>
        <taxon>Agaricomycotina</taxon>
        <taxon>Agaricomycetes</taxon>
        <taxon>Agaricomycetidae</taxon>
        <taxon>Agaricales</taxon>
        <taxon>Marasmiineae</taxon>
        <taxon>Mycenaceae</taxon>
        <taxon>Mycena</taxon>
    </lineage>
</organism>
<dbReference type="Proteomes" id="UP001218218">
    <property type="component" value="Unassembled WGS sequence"/>
</dbReference>
<name>A0AAD6Z7S4_9AGAR</name>
<keyword evidence="2" id="KW-1185">Reference proteome</keyword>
<gene>
    <name evidence="1" type="ORF">DFH08DRAFT_1088000</name>
</gene>
<evidence type="ECO:0000313" key="2">
    <source>
        <dbReference type="Proteomes" id="UP001218218"/>
    </source>
</evidence>
<protein>
    <submittedName>
        <fullName evidence="1">Uncharacterized protein</fullName>
    </submittedName>
</protein>
<proteinExistence type="predicted"/>
<dbReference type="EMBL" id="JARIHO010000077">
    <property type="protein sequence ID" value="KAJ7310809.1"/>
    <property type="molecule type" value="Genomic_DNA"/>
</dbReference>
<accession>A0AAD6Z7S4</accession>